<feature type="domain" description="HRDC" evidence="4">
    <location>
        <begin position="331"/>
        <end position="411"/>
    </location>
</feature>
<evidence type="ECO:0000256" key="3">
    <source>
        <dbReference type="SAM" id="MobiDB-lite"/>
    </source>
</evidence>
<dbReference type="InterPro" id="IPR002121">
    <property type="entry name" value="HRDC_dom"/>
</dbReference>
<keyword evidence="1" id="KW-0540">Nuclease</keyword>
<dbReference type="Gene3D" id="1.10.150.80">
    <property type="entry name" value="HRDC domain"/>
    <property type="match status" value="1"/>
</dbReference>
<dbReference type="PROSITE" id="PS50967">
    <property type="entry name" value="HRDC"/>
    <property type="match status" value="1"/>
</dbReference>
<organism evidence="5 6">
    <name type="scientific">Sporormia fimetaria CBS 119925</name>
    <dbReference type="NCBI Taxonomy" id="1340428"/>
    <lineage>
        <taxon>Eukaryota</taxon>
        <taxon>Fungi</taxon>
        <taxon>Dikarya</taxon>
        <taxon>Ascomycota</taxon>
        <taxon>Pezizomycotina</taxon>
        <taxon>Dothideomycetes</taxon>
        <taxon>Pleosporomycetidae</taxon>
        <taxon>Pleosporales</taxon>
        <taxon>Sporormiaceae</taxon>
        <taxon>Sporormia</taxon>
    </lineage>
</organism>
<dbReference type="SMART" id="SM00474">
    <property type="entry name" value="35EXOc"/>
    <property type="match status" value="1"/>
</dbReference>
<dbReference type="SMART" id="SM00341">
    <property type="entry name" value="HRDC"/>
    <property type="match status" value="1"/>
</dbReference>
<evidence type="ECO:0000313" key="6">
    <source>
        <dbReference type="Proteomes" id="UP000799440"/>
    </source>
</evidence>
<dbReference type="GO" id="GO:0000166">
    <property type="term" value="F:nucleotide binding"/>
    <property type="evidence" value="ECO:0007669"/>
    <property type="project" value="InterPro"/>
</dbReference>
<feature type="region of interest" description="Disordered" evidence="3">
    <location>
        <begin position="304"/>
        <end position="330"/>
    </location>
</feature>
<name>A0A6A6UXF0_9PLEO</name>
<keyword evidence="2" id="KW-0378">Hydrolase</keyword>
<gene>
    <name evidence="5" type="ORF">M011DRAFT_413076</name>
</gene>
<dbReference type="InterPro" id="IPR002562">
    <property type="entry name" value="3'-5'_exonuclease_dom"/>
</dbReference>
<evidence type="ECO:0000256" key="1">
    <source>
        <dbReference type="ARBA" id="ARBA00022722"/>
    </source>
</evidence>
<sequence>MPTSTVATLVKTDSSAQNNVAEEGSSKSVWPLSYRISVPVKSTPTASPKQWWSHALYRGPEDHAVEVHYSRTREQSENLAKKFLHEPVVGFDMEWPFDAKKRERLQEKVSLIQVACEDKIGLFHLGLHTGTTTDELIAPSLRKLIQGPAIVKTGVGVHNADMARLKDYFKLRPQGAFELSHLHRLISYGASEPQKVTTSLVALATLVQEHLGLPLWKGSVRCSDWSRPLSGKQRDYAAADAYAGFMLYHCLNAKRLTMTIPPPLPIFAEKYRSLEEARANQGNSDGVKVDEAKMDGAQMVEVKVERSATAPTGDPTKPTKQAPKRKNQTLDPAAQELYTELKSCRDALAARHGVPVYMVAHNATLQAMATFRPTDEAALLKIKRVGKVTVQKYGAEFLAVIQRDSNAAAAAPSDGGPVVVKTTANPKDTRLQKDQAHAQTPIPRRRREPDIVDREMSSSPAFGTPLLRTGLSFRLESSSLDKDALIGADIGDVDEAFENIESPSSRRSSGRKRKRCTTPPVPTPERKLQPLSPRRRIFRNKVEAYSRRIASLVIPRPVDPLVSPLTLDAIVENPPKTIQELNEIPGISRLAAACNMLNKDLLDMIGKFAPARY</sequence>
<reference evidence="5" key="1">
    <citation type="journal article" date="2020" name="Stud. Mycol.">
        <title>101 Dothideomycetes genomes: a test case for predicting lifestyles and emergence of pathogens.</title>
        <authorList>
            <person name="Haridas S."/>
            <person name="Albert R."/>
            <person name="Binder M."/>
            <person name="Bloem J."/>
            <person name="Labutti K."/>
            <person name="Salamov A."/>
            <person name="Andreopoulos B."/>
            <person name="Baker S."/>
            <person name="Barry K."/>
            <person name="Bills G."/>
            <person name="Bluhm B."/>
            <person name="Cannon C."/>
            <person name="Castanera R."/>
            <person name="Culley D."/>
            <person name="Daum C."/>
            <person name="Ezra D."/>
            <person name="Gonzalez J."/>
            <person name="Henrissat B."/>
            <person name="Kuo A."/>
            <person name="Liang C."/>
            <person name="Lipzen A."/>
            <person name="Lutzoni F."/>
            <person name="Magnuson J."/>
            <person name="Mondo S."/>
            <person name="Nolan M."/>
            <person name="Ohm R."/>
            <person name="Pangilinan J."/>
            <person name="Park H.-J."/>
            <person name="Ramirez L."/>
            <person name="Alfaro M."/>
            <person name="Sun H."/>
            <person name="Tritt A."/>
            <person name="Yoshinaga Y."/>
            <person name="Zwiers L.-H."/>
            <person name="Turgeon B."/>
            <person name="Goodwin S."/>
            <person name="Spatafora J."/>
            <person name="Crous P."/>
            <person name="Grigoriev I."/>
        </authorList>
    </citation>
    <scope>NUCLEOTIDE SEQUENCE</scope>
    <source>
        <strain evidence="5">CBS 119925</strain>
    </source>
</reference>
<evidence type="ECO:0000259" key="4">
    <source>
        <dbReference type="PROSITE" id="PS50967"/>
    </source>
</evidence>
<dbReference type="Gene3D" id="3.30.420.10">
    <property type="entry name" value="Ribonuclease H-like superfamily/Ribonuclease H"/>
    <property type="match status" value="1"/>
</dbReference>
<dbReference type="Pfam" id="PF01612">
    <property type="entry name" value="DNA_pol_A_exo1"/>
    <property type="match status" value="1"/>
</dbReference>
<proteinExistence type="predicted"/>
<dbReference type="Proteomes" id="UP000799440">
    <property type="component" value="Unassembled WGS sequence"/>
</dbReference>
<dbReference type="PANTHER" id="PTHR13620:SF104">
    <property type="entry name" value="EXONUCLEASE 3'-5' DOMAIN-CONTAINING PROTEIN 2"/>
    <property type="match status" value="1"/>
</dbReference>
<protein>
    <submittedName>
        <fullName evidence="5">Ribonuclease H-like protein</fullName>
    </submittedName>
</protein>
<feature type="compositionally biased region" description="Basic and acidic residues" evidence="3">
    <location>
        <begin position="447"/>
        <end position="456"/>
    </location>
</feature>
<evidence type="ECO:0000313" key="5">
    <source>
        <dbReference type="EMBL" id="KAF2742196.1"/>
    </source>
</evidence>
<dbReference type="InterPro" id="IPR044876">
    <property type="entry name" value="HRDC_dom_sf"/>
</dbReference>
<dbReference type="GO" id="GO:0003676">
    <property type="term" value="F:nucleic acid binding"/>
    <property type="evidence" value="ECO:0007669"/>
    <property type="project" value="InterPro"/>
</dbReference>
<dbReference type="GO" id="GO:0005634">
    <property type="term" value="C:nucleus"/>
    <property type="evidence" value="ECO:0007669"/>
    <property type="project" value="TreeGrafter"/>
</dbReference>
<dbReference type="InterPro" id="IPR036397">
    <property type="entry name" value="RNaseH_sf"/>
</dbReference>
<feature type="region of interest" description="Disordered" evidence="3">
    <location>
        <begin position="426"/>
        <end position="459"/>
    </location>
</feature>
<dbReference type="GO" id="GO:0008408">
    <property type="term" value="F:3'-5' exonuclease activity"/>
    <property type="evidence" value="ECO:0007669"/>
    <property type="project" value="InterPro"/>
</dbReference>
<dbReference type="SUPFAM" id="SSF53098">
    <property type="entry name" value="Ribonuclease H-like"/>
    <property type="match status" value="1"/>
</dbReference>
<dbReference type="GO" id="GO:0006139">
    <property type="term" value="P:nucleobase-containing compound metabolic process"/>
    <property type="evidence" value="ECO:0007669"/>
    <property type="project" value="InterPro"/>
</dbReference>
<dbReference type="GO" id="GO:0005737">
    <property type="term" value="C:cytoplasm"/>
    <property type="evidence" value="ECO:0007669"/>
    <property type="project" value="TreeGrafter"/>
</dbReference>
<dbReference type="CDD" id="cd06141">
    <property type="entry name" value="WRN_exo"/>
    <property type="match status" value="1"/>
</dbReference>
<feature type="region of interest" description="Disordered" evidence="3">
    <location>
        <begin position="499"/>
        <end position="528"/>
    </location>
</feature>
<dbReference type="PANTHER" id="PTHR13620">
    <property type="entry name" value="3-5 EXONUCLEASE"/>
    <property type="match status" value="1"/>
</dbReference>
<dbReference type="InterPro" id="IPR051132">
    <property type="entry name" value="3-5_Exonuclease_domain"/>
</dbReference>
<dbReference type="Pfam" id="PF00570">
    <property type="entry name" value="HRDC"/>
    <property type="match status" value="1"/>
</dbReference>
<keyword evidence="6" id="KW-1185">Reference proteome</keyword>
<dbReference type="InterPro" id="IPR010997">
    <property type="entry name" value="HRDC-like_sf"/>
</dbReference>
<dbReference type="InterPro" id="IPR012337">
    <property type="entry name" value="RNaseH-like_sf"/>
</dbReference>
<accession>A0A6A6UXF0</accession>
<evidence type="ECO:0000256" key="2">
    <source>
        <dbReference type="ARBA" id="ARBA00022801"/>
    </source>
</evidence>
<dbReference type="AlphaFoldDB" id="A0A6A6UXF0"/>
<dbReference type="EMBL" id="MU006613">
    <property type="protein sequence ID" value="KAF2742196.1"/>
    <property type="molecule type" value="Genomic_DNA"/>
</dbReference>
<dbReference type="OrthoDB" id="1920326at2759"/>
<feature type="compositionally biased region" description="Basic and acidic residues" evidence="3">
    <location>
        <begin position="427"/>
        <end position="436"/>
    </location>
</feature>
<dbReference type="SUPFAM" id="SSF47819">
    <property type="entry name" value="HRDC-like"/>
    <property type="match status" value="1"/>
</dbReference>